<feature type="transmembrane region" description="Helical" evidence="9">
    <location>
        <begin position="36"/>
        <end position="54"/>
    </location>
</feature>
<feature type="transmembrane region" description="Helical" evidence="9">
    <location>
        <begin position="156"/>
        <end position="179"/>
    </location>
</feature>
<dbReference type="GO" id="GO:0005739">
    <property type="term" value="C:mitochondrion"/>
    <property type="evidence" value="ECO:0007669"/>
    <property type="project" value="TreeGrafter"/>
</dbReference>
<evidence type="ECO:0000256" key="9">
    <source>
        <dbReference type="SAM" id="Phobius"/>
    </source>
</evidence>
<keyword evidence="5" id="KW-1278">Translocase</keyword>
<keyword evidence="8 11" id="KW-0496">Mitochondrion</keyword>
<keyword evidence="4 8" id="KW-0812">Transmembrane</keyword>
<evidence type="ECO:0000256" key="8">
    <source>
        <dbReference type="RuleBase" id="RU003375"/>
    </source>
</evidence>
<protein>
    <recommendedName>
        <fullName evidence="3 8">Cytochrome c oxidase subunit 3</fullName>
    </recommendedName>
</protein>
<dbReference type="CDD" id="cd01665">
    <property type="entry name" value="Cyt_c_Oxidase_III"/>
    <property type="match status" value="1"/>
</dbReference>
<proteinExistence type="inferred from homology"/>
<evidence type="ECO:0000256" key="3">
    <source>
        <dbReference type="ARBA" id="ARBA00015944"/>
    </source>
</evidence>
<dbReference type="Gene3D" id="1.20.120.80">
    <property type="entry name" value="Cytochrome c oxidase, subunit III, four-helix bundle"/>
    <property type="match status" value="1"/>
</dbReference>
<evidence type="ECO:0000313" key="11">
    <source>
        <dbReference type="EMBL" id="ABL73797.1"/>
    </source>
</evidence>
<dbReference type="GO" id="GO:0016020">
    <property type="term" value="C:membrane"/>
    <property type="evidence" value="ECO:0007669"/>
    <property type="project" value="UniProtKB-SubCell"/>
</dbReference>
<dbReference type="AlphaFoldDB" id="A1Z3B6"/>
<dbReference type="PANTHER" id="PTHR11403:SF7">
    <property type="entry name" value="CYTOCHROME C OXIDASE SUBUNIT 3"/>
    <property type="match status" value="1"/>
</dbReference>
<dbReference type="InterPro" id="IPR035973">
    <property type="entry name" value="Cyt_c_oxidase_su3-like_sf"/>
</dbReference>
<dbReference type="InterPro" id="IPR033945">
    <property type="entry name" value="Cyt_c_oxase_su3_dom"/>
</dbReference>
<keyword evidence="6 9" id="KW-1133">Transmembrane helix</keyword>
<gene>
    <name evidence="11" type="primary">COXIII</name>
</gene>
<feature type="transmembrane region" description="Helical" evidence="9">
    <location>
        <begin position="75"/>
        <end position="98"/>
    </location>
</feature>
<feature type="transmembrane region" description="Helical" evidence="9">
    <location>
        <begin position="12"/>
        <end position="30"/>
    </location>
</feature>
<feature type="transmembrane region" description="Helical" evidence="9">
    <location>
        <begin position="229"/>
        <end position="251"/>
    </location>
</feature>
<evidence type="ECO:0000256" key="5">
    <source>
        <dbReference type="ARBA" id="ARBA00022967"/>
    </source>
</evidence>
<organism evidence="11">
    <name type="scientific">Romanomermis iyengari</name>
    <name type="common">Insect parasitic nematode</name>
    <dbReference type="NCBI Taxonomy" id="416168"/>
    <lineage>
        <taxon>Eukaryota</taxon>
        <taxon>Metazoa</taxon>
        <taxon>Ecdysozoa</taxon>
        <taxon>Nematoda</taxon>
        <taxon>Enoplea</taxon>
        <taxon>Dorylaimia</taxon>
        <taxon>Mermithida</taxon>
        <taxon>Mermithoidea</taxon>
        <taxon>Mermithidae</taxon>
        <taxon>Romanomermis</taxon>
    </lineage>
</organism>
<comment type="subcellular location">
    <subcellularLocation>
        <location evidence="1">Membrane</location>
        <topology evidence="1">Multi-pass membrane protein</topology>
    </subcellularLocation>
</comment>
<feature type="domain" description="Heme-copper oxidase subunit III family profile" evidence="10">
    <location>
        <begin position="10"/>
        <end position="252"/>
    </location>
</feature>
<comment type="similarity">
    <text evidence="2 8">Belongs to the cytochrome c oxidase subunit 3 family.</text>
</comment>
<keyword evidence="7 9" id="KW-0472">Membrane</keyword>
<evidence type="ECO:0000256" key="4">
    <source>
        <dbReference type="ARBA" id="ARBA00022692"/>
    </source>
</evidence>
<evidence type="ECO:0000259" key="10">
    <source>
        <dbReference type="PROSITE" id="PS50253"/>
    </source>
</evidence>
<evidence type="ECO:0000256" key="7">
    <source>
        <dbReference type="ARBA" id="ARBA00023136"/>
    </source>
</evidence>
<dbReference type="GO" id="GO:0006123">
    <property type="term" value="P:mitochondrial electron transport, cytochrome c to oxygen"/>
    <property type="evidence" value="ECO:0007669"/>
    <property type="project" value="TreeGrafter"/>
</dbReference>
<evidence type="ECO:0000256" key="2">
    <source>
        <dbReference type="ARBA" id="ARBA00010581"/>
    </source>
</evidence>
<dbReference type="GO" id="GO:0004129">
    <property type="term" value="F:cytochrome-c oxidase activity"/>
    <property type="evidence" value="ECO:0007669"/>
    <property type="project" value="InterPro"/>
</dbReference>
<name>A1Z3B6_ROMIY</name>
<dbReference type="EMBL" id="EF175764">
    <property type="protein sequence ID" value="ABL73797.1"/>
    <property type="molecule type" value="Genomic_DNA"/>
</dbReference>
<reference evidence="11" key="1">
    <citation type="submission" date="2006-12" db="EMBL/GenBank/DDBJ databases">
        <authorList>
            <person name="Wu Z.K."/>
            <person name="Hyman B.C."/>
        </authorList>
    </citation>
    <scope>NUCLEOTIDE SEQUENCE</scope>
</reference>
<feature type="transmembrane region" description="Helical" evidence="9">
    <location>
        <begin position="127"/>
        <end position="149"/>
    </location>
</feature>
<evidence type="ECO:0000256" key="1">
    <source>
        <dbReference type="ARBA" id="ARBA00004141"/>
    </source>
</evidence>
<evidence type="ECO:0000256" key="6">
    <source>
        <dbReference type="ARBA" id="ARBA00022989"/>
    </source>
</evidence>
<dbReference type="InterPro" id="IPR024791">
    <property type="entry name" value="Cyt_c/ubiquinol_Oxase_su3"/>
</dbReference>
<dbReference type="Gene3D" id="1.10.287.70">
    <property type="match status" value="1"/>
</dbReference>
<sequence length="252" mass="30284">MFLQFNPKNSFWPVLLSIMMFYCFLSFINFMILKNFFNLCTSIISLMLIIFMWFKNLTTESILLGGMNLFMQMNLKTGMIFFIISEIMFFFCFFWSYFHFMFLYSPEFGNCWPPVNINSLNYLSVPLLNTMLLLSSGLSITLSHTLLMMNNKNFKVYLLLTIMLGLIFMSFQFFEYYILEFNWSMSSYSSIFFMGTGFHGFHVTLGSIMLLIIYILQNKMNLLSSSYEMVAWYWHFVDMIWIILFTEFYWWV</sequence>
<dbReference type="PANTHER" id="PTHR11403">
    <property type="entry name" value="CYTOCHROME C OXIDASE SUBUNIT III"/>
    <property type="match status" value="1"/>
</dbReference>
<dbReference type="SUPFAM" id="SSF81452">
    <property type="entry name" value="Cytochrome c oxidase subunit III-like"/>
    <property type="match status" value="1"/>
</dbReference>
<feature type="transmembrane region" description="Helical" evidence="9">
    <location>
        <begin position="191"/>
        <end position="217"/>
    </location>
</feature>
<dbReference type="InterPro" id="IPR000298">
    <property type="entry name" value="Cyt_c_oxidase-like_su3"/>
</dbReference>
<dbReference type="InterPro" id="IPR013833">
    <property type="entry name" value="Cyt_c_oxidase_su3_a-hlx"/>
</dbReference>
<dbReference type="Pfam" id="PF00510">
    <property type="entry name" value="COX3"/>
    <property type="match status" value="1"/>
</dbReference>
<geneLocation type="mitochondrion" evidence="11"/>
<dbReference type="PROSITE" id="PS50253">
    <property type="entry name" value="COX3"/>
    <property type="match status" value="1"/>
</dbReference>
<comment type="function">
    <text evidence="8">Component of the cytochrome c oxidase, the last enzyme in the mitochondrial electron transport chain which drives oxidative phosphorylation. The respiratory chain contains 3 multisubunit complexes succinate dehydrogenase (complex II, CII), ubiquinol-cytochrome c oxidoreductase (cytochrome b-c1 complex, complex III, CIII) and cytochrome c oxidase (complex IV, CIV), that cooperate to transfer electrons derived from NADH and succinate to molecular oxygen, creating an electrochemical gradient over the inner membrane that drives transmembrane transport and the ATP synthase. Cytochrome c oxidase is the component of the respiratory chain that catalyzes the reduction of oxygen to water. Electrons originating from reduced cytochrome c in the intermembrane space (IMS) are transferred via the dinuclear copper A center (CU(A)) of subunit 2 and heme A of subunit 1 to the active site in subunit 1, a binuclear center (BNC) formed by heme A3 and copper B (CU(B)). The BNC reduces molecular oxygen to 2 water molecules using 4 electrons from cytochrome c in the IMS and 4 protons from the mitochondrial matrix.</text>
</comment>
<accession>A1Z3B6</accession>